<dbReference type="GO" id="GO:0004499">
    <property type="term" value="F:N,N-dimethylaniline monooxygenase activity"/>
    <property type="evidence" value="ECO:0007669"/>
    <property type="project" value="InterPro"/>
</dbReference>
<dbReference type="Proteomes" id="UP001152087">
    <property type="component" value="Unassembled WGS sequence"/>
</dbReference>
<dbReference type="InterPro" id="IPR051209">
    <property type="entry name" value="FAD-bind_Monooxygenase_sf"/>
</dbReference>
<keyword evidence="6" id="KW-1185">Reference proteome</keyword>
<dbReference type="SUPFAM" id="SSF51905">
    <property type="entry name" value="FAD/NAD(P)-binding domain"/>
    <property type="match status" value="2"/>
</dbReference>
<accession>A0A9W8QRM6</accession>
<proteinExistence type="inferred from homology"/>
<dbReference type="PANTHER" id="PTHR42877:SF4">
    <property type="entry name" value="FAD_NAD(P)-BINDING DOMAIN-CONTAINING PROTEIN-RELATED"/>
    <property type="match status" value="1"/>
</dbReference>
<dbReference type="AlphaFoldDB" id="A0A9W8QRM6"/>
<protein>
    <recommendedName>
        <fullName evidence="7">FAD/NAD(P)-binding domain-containing protein</fullName>
    </recommendedName>
</protein>
<dbReference type="EMBL" id="JAOQAV010000126">
    <property type="protein sequence ID" value="KAJ4177130.1"/>
    <property type="molecule type" value="Genomic_DNA"/>
</dbReference>
<evidence type="ECO:0000256" key="1">
    <source>
        <dbReference type="ARBA" id="ARBA00010139"/>
    </source>
</evidence>
<comment type="similarity">
    <text evidence="1">Belongs to the FAD-binding monooxygenase family.</text>
</comment>
<dbReference type="GO" id="GO:0050661">
    <property type="term" value="F:NADP binding"/>
    <property type="evidence" value="ECO:0007669"/>
    <property type="project" value="InterPro"/>
</dbReference>
<keyword evidence="2" id="KW-0285">Flavoprotein</keyword>
<dbReference type="InterPro" id="IPR036188">
    <property type="entry name" value="FAD/NAD-bd_sf"/>
</dbReference>
<gene>
    <name evidence="5" type="ORF">NW755_014032</name>
</gene>
<dbReference type="PANTHER" id="PTHR42877">
    <property type="entry name" value="L-ORNITHINE N(5)-MONOOXYGENASE-RELATED"/>
    <property type="match status" value="1"/>
</dbReference>
<evidence type="ECO:0000256" key="3">
    <source>
        <dbReference type="ARBA" id="ARBA00022827"/>
    </source>
</evidence>
<evidence type="ECO:0000256" key="4">
    <source>
        <dbReference type="ARBA" id="ARBA00023002"/>
    </source>
</evidence>
<comment type="caution">
    <text evidence="5">The sequence shown here is derived from an EMBL/GenBank/DDBJ whole genome shotgun (WGS) entry which is preliminary data.</text>
</comment>
<name>A0A9W8QRM6_9HYPO</name>
<dbReference type="InterPro" id="IPR020946">
    <property type="entry name" value="Flavin_mOase-like"/>
</dbReference>
<evidence type="ECO:0000313" key="5">
    <source>
        <dbReference type="EMBL" id="KAJ4177130.1"/>
    </source>
</evidence>
<evidence type="ECO:0000313" key="6">
    <source>
        <dbReference type="Proteomes" id="UP001152087"/>
    </source>
</evidence>
<organism evidence="5 6">
    <name type="scientific">Fusarium falciforme</name>
    <dbReference type="NCBI Taxonomy" id="195108"/>
    <lineage>
        <taxon>Eukaryota</taxon>
        <taxon>Fungi</taxon>
        <taxon>Dikarya</taxon>
        <taxon>Ascomycota</taxon>
        <taxon>Pezizomycotina</taxon>
        <taxon>Sordariomycetes</taxon>
        <taxon>Hypocreomycetidae</taxon>
        <taxon>Hypocreales</taxon>
        <taxon>Nectriaceae</taxon>
        <taxon>Fusarium</taxon>
        <taxon>Fusarium solani species complex</taxon>
    </lineage>
</organism>
<sequence>MANTHPKGKVDSDGYGQVYGFAHVEEGDETDVSEEQVPPRFQKKVIIVGAGISAIQQAAVLISEGIVNRDDIQLLDALDGFGGVWQKNKYPGCACDVPSMVYTSSMFVNKLYTHFFATREEIQSYYERFAHAYKLEECTRFNSFVKSCYWDEASFTWKVRVQNKISQRIEHWVADVVIHCVGSLDRPKFGTTPGRENFKGPSWHTSSWRHDVDLSGKRVGIIGLGPSVAQIIPAIIDQVESATVYIRTPPICLPRNDFKFSRLFQWALRWIPGFAWYQRQKINWRMQANGQLNATDGSANNNALNERALAFLKSQIKDERLYDMLRPDAKYLCKRPLFLDNLYSSLSKPNCEVVRENLIKYTEEGVVSADKTTGEEVERKFDVILFGTGFNVANFLDHVEITGIGGLDLQEKWKAHPEALYGLATHSFPNMFMCFGPNSAHVWSAQQDVWEEQARFNAKMVREVVGREHQGRRLAVHPTRDAEAKYNQEVQARQNGRFVWTRADCLTYYKNDEGWVTYTMPWTLPEFQRMLNKIFWNEWNRVEIPSRAAVASGYVWDKLD</sequence>
<dbReference type="GO" id="GO:0050660">
    <property type="term" value="F:flavin adenine dinucleotide binding"/>
    <property type="evidence" value="ECO:0007669"/>
    <property type="project" value="InterPro"/>
</dbReference>
<evidence type="ECO:0008006" key="7">
    <source>
        <dbReference type="Google" id="ProtNLM"/>
    </source>
</evidence>
<reference evidence="5" key="1">
    <citation type="submission" date="2022-09" db="EMBL/GenBank/DDBJ databases">
        <title>Fusarium specimens isolated from Avocado Roots.</title>
        <authorList>
            <person name="Stajich J."/>
            <person name="Roper C."/>
            <person name="Heimlech-Rivalta G."/>
        </authorList>
    </citation>
    <scope>NUCLEOTIDE SEQUENCE</scope>
    <source>
        <strain evidence="5">A02</strain>
    </source>
</reference>
<evidence type="ECO:0000256" key="2">
    <source>
        <dbReference type="ARBA" id="ARBA00022630"/>
    </source>
</evidence>
<keyword evidence="4" id="KW-0560">Oxidoreductase</keyword>
<keyword evidence="3" id="KW-0274">FAD</keyword>
<dbReference type="Pfam" id="PF00743">
    <property type="entry name" value="FMO-like"/>
    <property type="match status" value="1"/>
</dbReference>
<dbReference type="Gene3D" id="3.50.50.60">
    <property type="entry name" value="FAD/NAD(P)-binding domain"/>
    <property type="match status" value="3"/>
</dbReference>